<dbReference type="EMBL" id="JABXBU010000002">
    <property type="protein sequence ID" value="KAF8793923.1"/>
    <property type="molecule type" value="Genomic_DNA"/>
</dbReference>
<reference evidence="3" key="1">
    <citation type="journal article" date="2020" name="bioRxiv">
        <title>Chromosome-level reference genome of the European wasp spider Argiope bruennichi: a resource for studies on range expansion and evolutionary adaptation.</title>
        <authorList>
            <person name="Sheffer M.M."/>
            <person name="Hoppe A."/>
            <person name="Krehenwinkel H."/>
            <person name="Uhl G."/>
            <person name="Kuss A.W."/>
            <person name="Jensen L."/>
            <person name="Jensen C."/>
            <person name="Gillespie R.G."/>
            <person name="Hoff K.J."/>
            <person name="Prost S."/>
        </authorList>
    </citation>
    <scope>NUCLEOTIDE SEQUENCE</scope>
</reference>
<keyword evidence="4" id="KW-1185">Reference proteome</keyword>
<dbReference type="AlphaFoldDB" id="A0A8T0FYJ8"/>
<feature type="transmembrane region" description="Helical" evidence="1">
    <location>
        <begin position="195"/>
        <end position="214"/>
    </location>
</feature>
<gene>
    <name evidence="3" type="ORF">HNY73_001952</name>
</gene>
<dbReference type="PANTHER" id="PTHR33964:SF1">
    <property type="entry name" value="RE45066P"/>
    <property type="match status" value="1"/>
</dbReference>
<comment type="caution">
    <text evidence="3">The sequence shown here is derived from an EMBL/GenBank/DDBJ whole genome shotgun (WGS) entry which is preliminary data.</text>
</comment>
<feature type="chain" id="PRO_5035743745" evidence="2">
    <location>
        <begin position="20"/>
        <end position="217"/>
    </location>
</feature>
<evidence type="ECO:0000256" key="1">
    <source>
        <dbReference type="SAM" id="Phobius"/>
    </source>
</evidence>
<evidence type="ECO:0000313" key="4">
    <source>
        <dbReference type="Proteomes" id="UP000807504"/>
    </source>
</evidence>
<accession>A0A8T0FYJ8</accession>
<organism evidence="3 4">
    <name type="scientific">Argiope bruennichi</name>
    <name type="common">Wasp spider</name>
    <name type="synonym">Aranea bruennichi</name>
    <dbReference type="NCBI Taxonomy" id="94029"/>
    <lineage>
        <taxon>Eukaryota</taxon>
        <taxon>Metazoa</taxon>
        <taxon>Ecdysozoa</taxon>
        <taxon>Arthropoda</taxon>
        <taxon>Chelicerata</taxon>
        <taxon>Arachnida</taxon>
        <taxon>Araneae</taxon>
        <taxon>Araneomorphae</taxon>
        <taxon>Entelegynae</taxon>
        <taxon>Araneoidea</taxon>
        <taxon>Araneidae</taxon>
        <taxon>Argiope</taxon>
    </lineage>
</organism>
<evidence type="ECO:0000256" key="2">
    <source>
        <dbReference type="SAM" id="SignalP"/>
    </source>
</evidence>
<dbReference type="Proteomes" id="UP000807504">
    <property type="component" value="Unassembled WGS sequence"/>
</dbReference>
<sequence>MGVIKTLFILAALMAVSHAECGVDDLRCCLSEFLPLVSPAGIRLTKENLNNTCKVASGSLECIENFSDHCVARGNDKLEGNLNKTKVFIGQTCGNNSKILESVEEYEDCFTNASLDFQKCYNKTLLPGTVGDDDEAKWKVECCEYKNLLNCAVQTVETSCGIAASQLMQNEIVNLNGIGLEVACEEVFDKCSNSGMMLASSLLPFILLLALYSFRFL</sequence>
<proteinExistence type="predicted"/>
<dbReference type="PANTHER" id="PTHR33964">
    <property type="entry name" value="RE45066P-RELATED"/>
    <property type="match status" value="1"/>
</dbReference>
<name>A0A8T0FYJ8_ARGBR</name>
<keyword evidence="2" id="KW-0732">Signal</keyword>
<keyword evidence="1" id="KW-0472">Membrane</keyword>
<evidence type="ECO:0000313" key="3">
    <source>
        <dbReference type="EMBL" id="KAF8793923.1"/>
    </source>
</evidence>
<protein>
    <submittedName>
        <fullName evidence="3">Uncharacterized protein</fullName>
    </submittedName>
</protein>
<keyword evidence="1" id="KW-1133">Transmembrane helix</keyword>
<reference evidence="3" key="2">
    <citation type="submission" date="2020-06" db="EMBL/GenBank/DDBJ databases">
        <authorList>
            <person name="Sheffer M."/>
        </authorList>
    </citation>
    <scope>NUCLEOTIDE SEQUENCE</scope>
</reference>
<feature type="signal peptide" evidence="2">
    <location>
        <begin position="1"/>
        <end position="19"/>
    </location>
</feature>
<keyword evidence="1" id="KW-0812">Transmembrane</keyword>